<evidence type="ECO:0000313" key="1">
    <source>
        <dbReference type="EMBL" id="KAG8624656.1"/>
    </source>
</evidence>
<gene>
    <name evidence="1" type="ORF">KVT40_007723</name>
</gene>
<accession>A0A8K0KV82</accession>
<organism evidence="1 2">
    <name type="scientific">Elsinoe batatas</name>
    <dbReference type="NCBI Taxonomy" id="2601811"/>
    <lineage>
        <taxon>Eukaryota</taxon>
        <taxon>Fungi</taxon>
        <taxon>Dikarya</taxon>
        <taxon>Ascomycota</taxon>
        <taxon>Pezizomycotina</taxon>
        <taxon>Dothideomycetes</taxon>
        <taxon>Dothideomycetidae</taxon>
        <taxon>Myriangiales</taxon>
        <taxon>Elsinoaceae</taxon>
        <taxon>Elsinoe</taxon>
    </lineage>
</organism>
<keyword evidence="2" id="KW-1185">Reference proteome</keyword>
<reference evidence="1" key="1">
    <citation type="submission" date="2021-07" db="EMBL/GenBank/DDBJ databases">
        <title>Elsinoe batatas strain:CRI-CJ2 Genome sequencing and assembly.</title>
        <authorList>
            <person name="Huang L."/>
        </authorList>
    </citation>
    <scope>NUCLEOTIDE SEQUENCE</scope>
    <source>
        <strain evidence="1">CRI-CJ2</strain>
    </source>
</reference>
<comment type="caution">
    <text evidence="1">The sequence shown here is derived from an EMBL/GenBank/DDBJ whole genome shotgun (WGS) entry which is preliminary data.</text>
</comment>
<dbReference type="AlphaFoldDB" id="A0A8K0KV82"/>
<dbReference type="Gene3D" id="1.25.40.10">
    <property type="entry name" value="Tetratricopeptide repeat domain"/>
    <property type="match status" value="1"/>
</dbReference>
<name>A0A8K0KV82_9PEZI</name>
<proteinExistence type="predicted"/>
<sequence>MFRRCHYASGLPPSLRSCQEVVSRCGDFSTTPVRWGIVHGSKGWQRGASRSRAKPAPIFKRLQIKKDDEKKELAAIQSPRGGHEGPLNDEMIRARLAAWHIEYPEFVEAFKHAVDISVPSSDVDRNVLFCLESMPDFWRDYKWTTVVQAKFTKRRHAMQAQIEYLHEVGRRLFRSTNRTVSKMGLLFMQCCSQEGYLDASLDLGVSFQRDVPKNRPRAALADNEVANLAMVNLEKFAERGNVLAATLLAELASRQQHGLRQLVKLWDRAVKLATEQKDELMQTTIAARFEHLRKPWIQAAELLREIDPAKSTQYLRVGMQLDDADAYAMYALQHEDDTSGDDIAFLEWLNAATKAAASGSVRSSVALARHYANTSAPDLKEMLNPETPAPPLRQRIKANLDLGRLFLTGQRKKFIEGQEKLKEAETERVARNYQARLKREEKGLTDYHAAVGEFDASCRSPLDRVQMATQWLELAYEYRNIAAALDLAYLHSRLYLFQEFNMYIDIRHPDEQTDEDILEIVKDYPEQYGENPKLEDPWDYDKDEPPPMKNADGFRIVRRGIKNPFYSPSKVRDYLNAVAFCKFAIESVKRSDVKSWADKQDLQPEWYRFPDVARYNEEIIEDSWVEARRYADTLGVDLVDVRLRGEDRGMMYRHQGVRGEGIAEVDDNSI</sequence>
<dbReference type="OrthoDB" id="3890944at2759"/>
<evidence type="ECO:0000313" key="2">
    <source>
        <dbReference type="Proteomes" id="UP000809789"/>
    </source>
</evidence>
<dbReference type="EMBL" id="JAESVG020000009">
    <property type="protein sequence ID" value="KAG8624656.1"/>
    <property type="molecule type" value="Genomic_DNA"/>
</dbReference>
<protein>
    <submittedName>
        <fullName evidence="1">Uncharacterized protein</fullName>
    </submittedName>
</protein>
<dbReference type="InterPro" id="IPR011990">
    <property type="entry name" value="TPR-like_helical_dom_sf"/>
</dbReference>
<dbReference type="Proteomes" id="UP000809789">
    <property type="component" value="Unassembled WGS sequence"/>
</dbReference>